<feature type="compositionally biased region" description="Low complexity" evidence="1">
    <location>
        <begin position="15"/>
        <end position="32"/>
    </location>
</feature>
<feature type="region of interest" description="Disordered" evidence="1">
    <location>
        <begin position="1"/>
        <end position="166"/>
    </location>
</feature>
<protein>
    <submittedName>
        <fullName evidence="3">Uncharacterized protein LOC112690753</fullName>
    </submittedName>
</protein>
<accession>A0A8B8GD45</accession>
<evidence type="ECO:0000313" key="3">
    <source>
        <dbReference type="RefSeq" id="XP_025420617.1"/>
    </source>
</evidence>
<reference evidence="3" key="1">
    <citation type="submission" date="2025-08" db="UniProtKB">
        <authorList>
            <consortium name="RefSeq"/>
        </authorList>
    </citation>
    <scope>IDENTIFICATION</scope>
    <source>
        <tissue evidence="3">Whole body</tissue>
    </source>
</reference>
<dbReference type="GeneID" id="112690753"/>
<evidence type="ECO:0000313" key="2">
    <source>
        <dbReference type="Proteomes" id="UP000694846"/>
    </source>
</evidence>
<proteinExistence type="predicted"/>
<name>A0A8B8GD45_9HEMI</name>
<organism evidence="2 3">
    <name type="scientific">Sipha flava</name>
    <name type="common">yellow sugarcane aphid</name>
    <dbReference type="NCBI Taxonomy" id="143950"/>
    <lineage>
        <taxon>Eukaryota</taxon>
        <taxon>Metazoa</taxon>
        <taxon>Ecdysozoa</taxon>
        <taxon>Arthropoda</taxon>
        <taxon>Hexapoda</taxon>
        <taxon>Insecta</taxon>
        <taxon>Pterygota</taxon>
        <taxon>Neoptera</taxon>
        <taxon>Paraneoptera</taxon>
        <taxon>Hemiptera</taxon>
        <taxon>Sternorrhyncha</taxon>
        <taxon>Aphidomorpha</taxon>
        <taxon>Aphidoidea</taxon>
        <taxon>Aphididae</taxon>
        <taxon>Sipha</taxon>
    </lineage>
</organism>
<feature type="compositionally biased region" description="Basic and acidic residues" evidence="1">
    <location>
        <begin position="71"/>
        <end position="106"/>
    </location>
</feature>
<dbReference type="AlphaFoldDB" id="A0A8B8GD45"/>
<feature type="compositionally biased region" description="Basic and acidic residues" evidence="1">
    <location>
        <begin position="33"/>
        <end position="56"/>
    </location>
</feature>
<keyword evidence="2" id="KW-1185">Reference proteome</keyword>
<feature type="compositionally biased region" description="Polar residues" evidence="1">
    <location>
        <begin position="108"/>
        <end position="126"/>
    </location>
</feature>
<feature type="compositionally biased region" description="Basic residues" evidence="1">
    <location>
        <begin position="1"/>
        <end position="12"/>
    </location>
</feature>
<gene>
    <name evidence="3" type="primary">LOC112690753</name>
</gene>
<dbReference type="Proteomes" id="UP000694846">
    <property type="component" value="Unplaced"/>
</dbReference>
<sequence>MTTVTARRKMKRWITTSRTTTERTASGRTTTSRPDDPCPGEESRSSPPKHPTDRPGRCSNKSTPNGGGTSEKSDRCSCEECERKQRIDEKSTTDPRDRESTTRKELSSAGTTPSWKTVDSSATEQRGTAAPGPRNRTGKRSGTTEHFPCTCKSCTVNKDDDDDNDR</sequence>
<dbReference type="RefSeq" id="XP_025420617.1">
    <property type="nucleotide sequence ID" value="XM_025564832.1"/>
</dbReference>
<evidence type="ECO:0000256" key="1">
    <source>
        <dbReference type="SAM" id="MobiDB-lite"/>
    </source>
</evidence>